<dbReference type="PANTHER" id="PTHR45845">
    <property type="entry name" value="RHO GUANINE NUCLEOTIDE EXCHANGE FACTOR-RELATED"/>
    <property type="match status" value="1"/>
</dbReference>
<dbReference type="InterPro" id="IPR001849">
    <property type="entry name" value="PH_domain"/>
</dbReference>
<dbReference type="EMBL" id="JACTAM010000023">
    <property type="protein sequence ID" value="KAI2649433.1"/>
    <property type="molecule type" value="Genomic_DNA"/>
</dbReference>
<dbReference type="SUPFAM" id="SSF50729">
    <property type="entry name" value="PH domain-like"/>
    <property type="match status" value="1"/>
</dbReference>
<evidence type="ECO:0000313" key="5">
    <source>
        <dbReference type="Proteomes" id="UP000830375"/>
    </source>
</evidence>
<feature type="region of interest" description="Disordered" evidence="1">
    <location>
        <begin position="204"/>
        <end position="231"/>
    </location>
</feature>
<evidence type="ECO:0000313" key="4">
    <source>
        <dbReference type="EMBL" id="KAI2649433.1"/>
    </source>
</evidence>
<dbReference type="InterPro" id="IPR000219">
    <property type="entry name" value="DH_dom"/>
</dbReference>
<gene>
    <name evidence="4" type="ORF">H4Q32_015387</name>
</gene>
<dbReference type="InterPro" id="IPR035899">
    <property type="entry name" value="DBL_dom_sf"/>
</dbReference>
<dbReference type="Gene3D" id="2.30.29.30">
    <property type="entry name" value="Pleckstrin-homology domain (PH domain)/Phosphotyrosine-binding domain (PTB)"/>
    <property type="match status" value="1"/>
</dbReference>
<accession>A0ABQ8LFF1</accession>
<feature type="region of interest" description="Disordered" evidence="1">
    <location>
        <begin position="1625"/>
        <end position="1668"/>
    </location>
</feature>
<proteinExistence type="predicted"/>
<dbReference type="PROSITE" id="PS50003">
    <property type="entry name" value="PH_DOMAIN"/>
    <property type="match status" value="1"/>
</dbReference>
<feature type="region of interest" description="Disordered" evidence="1">
    <location>
        <begin position="1722"/>
        <end position="1745"/>
    </location>
</feature>
<dbReference type="Pfam" id="PF00621">
    <property type="entry name" value="RhoGEF"/>
    <property type="match status" value="1"/>
</dbReference>
<evidence type="ECO:0000256" key="1">
    <source>
        <dbReference type="SAM" id="MobiDB-lite"/>
    </source>
</evidence>
<dbReference type="InterPro" id="IPR052231">
    <property type="entry name" value="Rho_GEF_signaling-related"/>
</dbReference>
<dbReference type="Gene3D" id="1.20.900.10">
    <property type="entry name" value="Dbl homology (DH) domain"/>
    <property type="match status" value="1"/>
</dbReference>
<dbReference type="Proteomes" id="UP000830375">
    <property type="component" value="Unassembled WGS sequence"/>
</dbReference>
<protein>
    <submittedName>
        <fullName evidence="4">Pleckstrin homology domain-containing family G member 4B</fullName>
    </submittedName>
</protein>
<feature type="region of interest" description="Disordered" evidence="1">
    <location>
        <begin position="1142"/>
        <end position="1178"/>
    </location>
</feature>
<dbReference type="SMART" id="SM00233">
    <property type="entry name" value="PH"/>
    <property type="match status" value="1"/>
</dbReference>
<dbReference type="PROSITE" id="PS50010">
    <property type="entry name" value="DH_2"/>
    <property type="match status" value="1"/>
</dbReference>
<keyword evidence="5" id="KW-1185">Reference proteome</keyword>
<dbReference type="SUPFAM" id="SSF48065">
    <property type="entry name" value="DBL homology domain (DH-domain)"/>
    <property type="match status" value="1"/>
</dbReference>
<dbReference type="CDD" id="cd00160">
    <property type="entry name" value="RhoGEF"/>
    <property type="match status" value="1"/>
</dbReference>
<comment type="caution">
    <text evidence="4">The sequence shown here is derived from an EMBL/GenBank/DDBJ whole genome shotgun (WGS) entry which is preliminary data.</text>
</comment>
<feature type="compositionally biased region" description="Polar residues" evidence="1">
    <location>
        <begin position="388"/>
        <end position="398"/>
    </location>
</feature>
<dbReference type="Pfam" id="PF22697">
    <property type="entry name" value="SOS1_NGEF_PH"/>
    <property type="match status" value="1"/>
</dbReference>
<feature type="compositionally biased region" description="Basic and acidic residues" evidence="1">
    <location>
        <begin position="1732"/>
        <end position="1745"/>
    </location>
</feature>
<reference evidence="4 5" key="1">
    <citation type="submission" date="2022-01" db="EMBL/GenBank/DDBJ databases">
        <title>A high-quality chromosome-level genome assembly of rohu carp, Labeo rohita.</title>
        <authorList>
            <person name="Arick M.A. II"/>
            <person name="Hsu C.-Y."/>
            <person name="Magbanua Z."/>
            <person name="Pechanova O."/>
            <person name="Grover C."/>
            <person name="Miller E."/>
            <person name="Thrash A."/>
            <person name="Ezzel L."/>
            <person name="Alam S."/>
            <person name="Benzie J."/>
            <person name="Hamilton M."/>
            <person name="Karsi A."/>
            <person name="Lawrence M.L."/>
            <person name="Peterson D.G."/>
        </authorList>
    </citation>
    <scope>NUCLEOTIDE SEQUENCE [LARGE SCALE GENOMIC DNA]</scope>
    <source>
        <strain evidence="5">BAU-BD-2019</strain>
        <tissue evidence="4">Blood</tissue>
    </source>
</reference>
<sequence>MRWEFFDIPYMNRNKSGPGRNPESLDSSIQSCLSALYPPFEVTASTVLSQLFQVIEGRYYGDALQCLTDFLIPARNLLESLQQAACAPYSQRVFKFSGWPLCLHDRIVIQLAPVNTLLLKPGDFYLQVVPFGNQAARIVVQSLLEVECKLEETPIPETSYPSIFTEAWLRELNEGRHGTLLARCVLKTEQGVVKVPWEEVANPEFEDDRRMASSSPSNQQESLNLCHPHTPTPSNFSVETRICPARDGIAVSLRLVDNSSSSRQAEMDPAQPGMRPVGWVSPNTWDSRSKSSLVSNCNDLMDLTKETHCVQPHTTMLRSSSATRDRTACVRTVRFAEEPCTPCMQRKRGQGTKAQKCRYMDAQEKPIKPKERSVHSNEQRSLHRPAQENASCCSSSETGPLGDHSSEGQKDQTQNISQDKIDCFAPTVVGTSEKCHIVVQGETNEVDRSSYFELIPRLHVVPGKKTTTFGLVSPKIYRRRLPAQDLSQDPKTLSPHVTGPRINLSDTSVQAETDRPPSRSSTPPPLKANGFLHSGMVCLTGGQDRSGRAVVEIYGDHQVWVSAPISSQEICKLLLYFHTITRKEKDLGMTVVFDARKKPPHSEFAKALLMLQELNPHAVHWVLLLLNKDNSHSHEKRPGVTMETVTSLKALNKIVDVSQLTAALHGSFQYNHCDWLQIHQKLYPFVSDLQEASALLSGAIKKLEGVHKIDTVQDVQQCIEEQGALMKDVLEDARLVGLQRGGGAMLARLRRETEVRSPDCEPSREVIDTVTHLYNAMEEQVHILARKSNMSLQHLDFLLQLREMESRFAKIKDWFDTEGETRLLQAESVEDCSERIQQTLQSFKAFLSEANERKHQAMMLVSDAESVQGPNYPETEVFHRMVSMFKSSLADFVSRAERCCEELGMMVYICHFCERVGTSEMARESFDSDRDFEARIANHLGFKAEGFKIGTSEMARESSDSDRDFEAPIANHLIRASKRGSRFANHMIQIGPLEMAKSFDLAALEMASAVANDCRRFLEQEQYCCSPDEERWTLLHTYLQRLDEFSPEHFQDVRAQASSSSRALQVWNAAWIHCQEVRRQLEERLALLEGVQTAAGHHSDWPEVIPVPDEHETVPELSESRASRARDSIHGTVTCFNFRSNHKTQKHSKTAQTAKENPADCSHRGKNTGRKASQEQKPVAGLSMVGCQWFPWQNTASRNISKGSEHHITEPILCQNQPYVNSRHNSFCSQTACEETEGARDISVFTDGWRTDGENTASTPESPNRTMKLHRILEELLLTEVEYVRSLGYILTHYFPLLSRPDVPQDLRGQRGRIFGNLEKLYDFHCQHFQQELEACQAEPLRVGRCFLNHRESFGLYALYSKNKPQSDALIQHHRYFKRKQMELGDSMDLSSYLLKPVQRISKYSLLLQEILDECVPDQSGEREEIQAALEVVRFQLRHGNDLLTMDAIRDCDLNLNEQGQLIRQDEFWVIFRKKRSLRRVFLFQDVILFTKTKKNDERGDDVYVYKMSIKTCEIGMTHSCGVSGRSFEIWFRRRRSQDTYILQAETRDAKEAWTRDLEHILWEQALKSRELRRQERLFMGMGWKPFADIQPRNAAVSNHTVNGDVTGREVVGILKTPNPLVSSLQRGVALPRPDSIGSGSSTSTAGSHSSSSSGRGSMSPSVFQGKYDSSTENTGLFSCADHNCPTRRRASVSSLLYSRPSACQSSSAHVLHYDSPALSRKKLSSQTDAHGSLKVEKSTHISSG</sequence>
<feature type="compositionally biased region" description="Polar residues" evidence="1">
    <location>
        <begin position="212"/>
        <end position="223"/>
    </location>
</feature>
<evidence type="ECO:0000259" key="3">
    <source>
        <dbReference type="PROSITE" id="PS50010"/>
    </source>
</evidence>
<name>A0ABQ8LFF1_LABRO</name>
<feature type="region of interest" description="Disordered" evidence="1">
    <location>
        <begin position="482"/>
        <end position="526"/>
    </location>
</feature>
<dbReference type="SUPFAM" id="SSF46966">
    <property type="entry name" value="Spectrin repeat"/>
    <property type="match status" value="1"/>
</dbReference>
<dbReference type="Gene3D" id="1.20.58.60">
    <property type="match status" value="1"/>
</dbReference>
<feature type="domain" description="DH" evidence="3">
    <location>
        <begin position="1268"/>
        <end position="1443"/>
    </location>
</feature>
<feature type="compositionally biased region" description="Basic and acidic residues" evidence="1">
    <location>
        <begin position="358"/>
        <end position="381"/>
    </location>
</feature>
<feature type="region of interest" description="Disordered" evidence="1">
    <location>
        <begin position="343"/>
        <end position="414"/>
    </location>
</feature>
<dbReference type="SMART" id="SM00325">
    <property type="entry name" value="RhoGEF"/>
    <property type="match status" value="1"/>
</dbReference>
<feature type="compositionally biased region" description="Low complexity" evidence="1">
    <location>
        <begin position="1636"/>
        <end position="1662"/>
    </location>
</feature>
<feature type="region of interest" description="Disordered" evidence="1">
    <location>
        <begin position="260"/>
        <end position="285"/>
    </location>
</feature>
<evidence type="ECO:0000259" key="2">
    <source>
        <dbReference type="PROSITE" id="PS50003"/>
    </source>
</evidence>
<feature type="domain" description="PH" evidence="2">
    <location>
        <begin position="1455"/>
        <end position="1563"/>
    </location>
</feature>
<dbReference type="InterPro" id="IPR055251">
    <property type="entry name" value="SOS1_NGEF_PH"/>
</dbReference>
<dbReference type="PANTHER" id="PTHR45845:SF2">
    <property type="entry name" value="RIKEN CDNA D630003M21 GENE"/>
    <property type="match status" value="1"/>
</dbReference>
<dbReference type="CDD" id="cd13242">
    <property type="entry name" value="PH_puratrophin-1"/>
    <property type="match status" value="1"/>
</dbReference>
<organism evidence="4 5">
    <name type="scientific">Labeo rohita</name>
    <name type="common">Indian major carp</name>
    <name type="synonym">Cyprinus rohita</name>
    <dbReference type="NCBI Taxonomy" id="84645"/>
    <lineage>
        <taxon>Eukaryota</taxon>
        <taxon>Metazoa</taxon>
        <taxon>Chordata</taxon>
        <taxon>Craniata</taxon>
        <taxon>Vertebrata</taxon>
        <taxon>Euteleostomi</taxon>
        <taxon>Actinopterygii</taxon>
        <taxon>Neopterygii</taxon>
        <taxon>Teleostei</taxon>
        <taxon>Ostariophysi</taxon>
        <taxon>Cypriniformes</taxon>
        <taxon>Cyprinidae</taxon>
        <taxon>Labeoninae</taxon>
        <taxon>Labeonini</taxon>
        <taxon>Labeo</taxon>
    </lineage>
</organism>
<dbReference type="InterPro" id="IPR011993">
    <property type="entry name" value="PH-like_dom_sf"/>
</dbReference>